<dbReference type="PANTHER" id="PTHR46026:SF1">
    <property type="entry name" value="RHO-TYPE GUANINE NUCLEOTIDE EXCHANGE FACTOR, ISOFORM F"/>
    <property type="match status" value="1"/>
</dbReference>
<dbReference type="eggNOG" id="KOG2070">
    <property type="taxonomic scope" value="Eukaryota"/>
</dbReference>
<reference evidence="4" key="3">
    <citation type="submission" date="2025-09" db="UniProtKB">
        <authorList>
            <consortium name="Ensembl"/>
        </authorList>
    </citation>
    <scope>IDENTIFICATION</scope>
</reference>
<dbReference type="GO" id="GO:0005737">
    <property type="term" value="C:cytoplasm"/>
    <property type="evidence" value="ECO:0007669"/>
    <property type="project" value="TreeGrafter"/>
</dbReference>
<dbReference type="Pfam" id="PF16523">
    <property type="entry name" value="betaPIX_CC"/>
    <property type="match status" value="1"/>
</dbReference>
<dbReference type="PANTHER" id="PTHR46026">
    <property type="entry name" value="RHO-TYPE GUANINE NUCLEOTIDE EXCHANGE FACTOR, ISOFORM F"/>
    <property type="match status" value="1"/>
</dbReference>
<dbReference type="InterPro" id="IPR032409">
    <property type="entry name" value="GEF6/7_CC"/>
</dbReference>
<dbReference type="Pfam" id="PF16614">
    <property type="entry name" value="RhoGEF67_u2"/>
    <property type="match status" value="1"/>
</dbReference>
<sequence>MSNSSSEKTWCQMCLRPSAPWRNVTVSNGKEHLVVERSRSPKLMRKKKKDRKAERKQSEQEENAPPPVQPDKGRIEDEREILLVLDAYCTPTLARNNVHSFITNAQGRSRHTSILEEKIIVENPENDALIEEKSLVDTVYELRDQVNSLKQEQKRMQQSLDEETRARKKLETLIRRAARDSGVIDSVTRPSSLKERKNLS</sequence>
<evidence type="ECO:0000313" key="5">
    <source>
        <dbReference type="Proteomes" id="UP000007875"/>
    </source>
</evidence>
<proteinExistence type="predicted"/>
<feature type="coiled-coil region" evidence="1">
    <location>
        <begin position="139"/>
        <end position="180"/>
    </location>
</feature>
<feature type="region of interest" description="Disordered" evidence="2">
    <location>
        <begin position="25"/>
        <end position="75"/>
    </location>
</feature>
<dbReference type="STRING" id="51511.ENSCSAVP00000011390"/>
<evidence type="ECO:0000256" key="2">
    <source>
        <dbReference type="SAM" id="MobiDB-lite"/>
    </source>
</evidence>
<keyword evidence="5" id="KW-1185">Reference proteome</keyword>
<dbReference type="AlphaFoldDB" id="H2Z1C8"/>
<feature type="compositionally biased region" description="Basic residues" evidence="2">
    <location>
        <begin position="40"/>
        <end position="50"/>
    </location>
</feature>
<name>H2Z1C8_CIOSA</name>
<feature type="domain" description="Rho guanine nucleotide exchange factor 6/7 coiled-coil" evidence="3">
    <location>
        <begin position="116"/>
        <end position="178"/>
    </location>
</feature>
<evidence type="ECO:0000256" key="1">
    <source>
        <dbReference type="SAM" id="Coils"/>
    </source>
</evidence>
<dbReference type="Proteomes" id="UP000007875">
    <property type="component" value="Unassembled WGS sequence"/>
</dbReference>
<dbReference type="HOGENOM" id="CLU_1365836_0_0_1"/>
<reference evidence="4" key="2">
    <citation type="submission" date="2025-08" db="UniProtKB">
        <authorList>
            <consortium name="Ensembl"/>
        </authorList>
    </citation>
    <scope>IDENTIFICATION</scope>
</reference>
<dbReference type="Gene3D" id="1.20.5.390">
    <property type="entry name" value="L1 transposable element, trimerization domain"/>
    <property type="match status" value="1"/>
</dbReference>
<accession>H2Z1C8</accession>
<evidence type="ECO:0000313" key="4">
    <source>
        <dbReference type="Ensembl" id="ENSCSAVP00000011390.1"/>
    </source>
</evidence>
<dbReference type="Ensembl" id="ENSCSAVT00000011523.1">
    <property type="protein sequence ID" value="ENSCSAVP00000011390.1"/>
    <property type="gene ID" value="ENSCSAVG00000006660.1"/>
</dbReference>
<dbReference type="GO" id="GO:0005085">
    <property type="term" value="F:guanyl-nucleotide exchange factor activity"/>
    <property type="evidence" value="ECO:0007669"/>
    <property type="project" value="TreeGrafter"/>
</dbReference>
<protein>
    <recommendedName>
        <fullName evidence="3">Rho guanine nucleotide exchange factor 6/7 coiled-coil domain-containing protein</fullName>
    </recommendedName>
</protein>
<dbReference type="InParanoid" id="H2Z1C8"/>
<evidence type="ECO:0000259" key="3">
    <source>
        <dbReference type="Pfam" id="PF16523"/>
    </source>
</evidence>
<dbReference type="OMA" id="SSEKTWC"/>
<reference evidence="5" key="1">
    <citation type="submission" date="2003-08" db="EMBL/GenBank/DDBJ databases">
        <authorList>
            <person name="Birren B."/>
            <person name="Nusbaum C."/>
            <person name="Abebe A."/>
            <person name="Abouelleil A."/>
            <person name="Adekoya E."/>
            <person name="Ait-zahra M."/>
            <person name="Allen N."/>
            <person name="Allen T."/>
            <person name="An P."/>
            <person name="Anderson M."/>
            <person name="Anderson S."/>
            <person name="Arachchi H."/>
            <person name="Armbruster J."/>
            <person name="Bachantsang P."/>
            <person name="Baldwin J."/>
            <person name="Barry A."/>
            <person name="Bayul T."/>
            <person name="Blitshsteyn B."/>
            <person name="Bloom T."/>
            <person name="Blye J."/>
            <person name="Boguslavskiy L."/>
            <person name="Borowsky M."/>
            <person name="Boukhgalter B."/>
            <person name="Brunache A."/>
            <person name="Butler J."/>
            <person name="Calixte N."/>
            <person name="Calvo S."/>
            <person name="Camarata J."/>
            <person name="Campo K."/>
            <person name="Chang J."/>
            <person name="Cheshatsang Y."/>
            <person name="Citroen M."/>
            <person name="Collymore A."/>
            <person name="Considine T."/>
            <person name="Cook A."/>
            <person name="Cooke P."/>
            <person name="Corum B."/>
            <person name="Cuomo C."/>
            <person name="David R."/>
            <person name="Dawoe T."/>
            <person name="Degray S."/>
            <person name="Dodge S."/>
            <person name="Dooley K."/>
            <person name="Dorje P."/>
            <person name="Dorjee K."/>
            <person name="Dorris L."/>
            <person name="Duffey N."/>
            <person name="Dupes A."/>
            <person name="Elkins T."/>
            <person name="Engels R."/>
            <person name="Erickson J."/>
            <person name="Farina A."/>
            <person name="Faro S."/>
            <person name="Ferreira P."/>
            <person name="Fischer H."/>
            <person name="Fitzgerald M."/>
            <person name="Foley K."/>
            <person name="Gage D."/>
            <person name="Galagan J."/>
            <person name="Gearin G."/>
            <person name="Gnerre S."/>
            <person name="Gnirke A."/>
            <person name="Goyette A."/>
            <person name="Graham J."/>
            <person name="Grandbois E."/>
            <person name="Gyaltsen K."/>
            <person name="Hafez N."/>
            <person name="Hagopian D."/>
            <person name="Hagos B."/>
            <person name="Hall J."/>
            <person name="Hatcher B."/>
            <person name="Heller A."/>
            <person name="Higgins H."/>
            <person name="Honan T."/>
            <person name="Horn A."/>
            <person name="Houde N."/>
            <person name="Hughes L."/>
            <person name="Hulme W."/>
            <person name="Husby E."/>
            <person name="Iliev I."/>
            <person name="Jaffe D."/>
            <person name="Jones C."/>
            <person name="Kamal M."/>
            <person name="Kamat A."/>
            <person name="Kamvysselis M."/>
            <person name="Karlsson E."/>
            <person name="Kells C."/>
            <person name="Kieu A."/>
            <person name="Kisner P."/>
            <person name="Kodira C."/>
            <person name="Kulbokas E."/>
            <person name="Labutti K."/>
            <person name="Lama D."/>
            <person name="Landers T."/>
            <person name="Leger J."/>
            <person name="Levine S."/>
            <person name="Lewis D."/>
            <person name="Lewis T."/>
            <person name="Lindblad-toh K."/>
            <person name="Liu X."/>
            <person name="Lokyitsang T."/>
            <person name="Lokyitsang Y."/>
            <person name="Lucien O."/>
            <person name="Lui A."/>
            <person name="Ma L.J."/>
            <person name="Mabbitt R."/>
            <person name="Macdonald J."/>
            <person name="Maclean C."/>
            <person name="Major J."/>
            <person name="Manning J."/>
            <person name="Marabella R."/>
            <person name="Maru K."/>
            <person name="Matthews C."/>
            <person name="Mauceli E."/>
            <person name="Mccarthy M."/>
            <person name="Mcdonough S."/>
            <person name="Mcghee T."/>
            <person name="Meldrim J."/>
            <person name="Meneus L."/>
            <person name="Mesirov J."/>
            <person name="Mihalev A."/>
            <person name="Mihova T."/>
            <person name="Mikkelsen T."/>
            <person name="Mlenga V."/>
            <person name="Moru K."/>
            <person name="Mozes J."/>
            <person name="Mulrain L."/>
            <person name="Munson G."/>
            <person name="Naylor J."/>
            <person name="Newes C."/>
            <person name="Nguyen C."/>
            <person name="Nguyen N."/>
            <person name="Nguyen T."/>
            <person name="Nicol R."/>
            <person name="Nielsen C."/>
            <person name="Nizzari M."/>
            <person name="Norbu C."/>
            <person name="Norbu N."/>
            <person name="O'donnell P."/>
            <person name="Okoawo O."/>
            <person name="O'leary S."/>
            <person name="Omotosho B."/>
            <person name="O'neill K."/>
            <person name="Osman S."/>
            <person name="Parker S."/>
            <person name="Perrin D."/>
            <person name="Phunkhang P."/>
            <person name="Piqani B."/>
            <person name="Purcell S."/>
            <person name="Rachupka T."/>
            <person name="Ramasamy U."/>
            <person name="Rameau R."/>
            <person name="Ray V."/>
            <person name="Raymond C."/>
            <person name="Retta R."/>
            <person name="Richardson S."/>
            <person name="Rise C."/>
            <person name="Rodriguez J."/>
            <person name="Rogers J."/>
            <person name="Rogov P."/>
            <person name="Rutman M."/>
            <person name="Schupbach R."/>
            <person name="Seaman C."/>
            <person name="Settipalli S."/>
            <person name="Sharpe T."/>
            <person name="Sheridan J."/>
            <person name="Sherpa N."/>
            <person name="Shi J."/>
            <person name="Smirnov S."/>
            <person name="Smith C."/>
            <person name="Sougnez C."/>
            <person name="Spencer B."/>
            <person name="Stalker J."/>
            <person name="Stange-thomann N."/>
            <person name="Stavropoulos S."/>
            <person name="Stetson K."/>
            <person name="Stone C."/>
            <person name="Stone S."/>
            <person name="Stubbs M."/>
            <person name="Talamas J."/>
            <person name="Tchuinga P."/>
            <person name="Tenzing P."/>
            <person name="Tesfaye S."/>
            <person name="Theodore J."/>
            <person name="Thoulutsang Y."/>
            <person name="Topham K."/>
            <person name="Towey S."/>
            <person name="Tsamla T."/>
            <person name="Tsomo N."/>
            <person name="Vallee D."/>
            <person name="Vassiliev H."/>
            <person name="Venkataraman V."/>
            <person name="Vinson J."/>
            <person name="Vo A."/>
            <person name="Wade C."/>
            <person name="Wang S."/>
            <person name="Wangchuk T."/>
            <person name="Wangdi T."/>
            <person name="Whittaker C."/>
            <person name="Wilkinson J."/>
            <person name="Wu Y."/>
            <person name="Wyman D."/>
            <person name="Yadav S."/>
            <person name="Yang S."/>
            <person name="Yang X."/>
            <person name="Yeager S."/>
            <person name="Yee E."/>
            <person name="Young G."/>
            <person name="Zainoun J."/>
            <person name="Zembeck L."/>
            <person name="Zimmer A."/>
            <person name="Zody M."/>
            <person name="Lander E."/>
        </authorList>
    </citation>
    <scope>NUCLEOTIDE SEQUENCE [LARGE SCALE GENOMIC DNA]</scope>
</reference>
<keyword evidence="1" id="KW-0175">Coiled coil</keyword>
<organism evidence="4 5">
    <name type="scientific">Ciona savignyi</name>
    <name type="common">Pacific transparent sea squirt</name>
    <dbReference type="NCBI Taxonomy" id="51511"/>
    <lineage>
        <taxon>Eukaryota</taxon>
        <taxon>Metazoa</taxon>
        <taxon>Chordata</taxon>
        <taxon>Tunicata</taxon>
        <taxon>Ascidiacea</taxon>
        <taxon>Phlebobranchia</taxon>
        <taxon>Cionidae</taxon>
        <taxon>Ciona</taxon>
    </lineage>
</organism>
<feature type="compositionally biased region" description="Basic and acidic residues" evidence="2">
    <location>
        <begin position="29"/>
        <end position="39"/>
    </location>
</feature>